<name>A0A8R1E8F4_CAEJA</name>
<dbReference type="InterPro" id="IPR009689">
    <property type="entry name" value="DUF1280"/>
</dbReference>
<organism evidence="1 2">
    <name type="scientific">Caenorhabditis japonica</name>
    <dbReference type="NCBI Taxonomy" id="281687"/>
    <lineage>
        <taxon>Eukaryota</taxon>
        <taxon>Metazoa</taxon>
        <taxon>Ecdysozoa</taxon>
        <taxon>Nematoda</taxon>
        <taxon>Chromadorea</taxon>
        <taxon>Rhabditida</taxon>
        <taxon>Rhabditina</taxon>
        <taxon>Rhabditomorpha</taxon>
        <taxon>Rhabditoidea</taxon>
        <taxon>Rhabditidae</taxon>
        <taxon>Peloderinae</taxon>
        <taxon>Caenorhabditis</taxon>
    </lineage>
</organism>
<evidence type="ECO:0000313" key="2">
    <source>
        <dbReference type="Proteomes" id="UP000005237"/>
    </source>
</evidence>
<proteinExistence type="predicted"/>
<evidence type="ECO:0000313" key="1">
    <source>
        <dbReference type="EnsemblMetazoa" id="CJA26828.1"/>
    </source>
</evidence>
<keyword evidence="2" id="KW-1185">Reference proteome</keyword>
<dbReference type="Proteomes" id="UP000005237">
    <property type="component" value="Unassembled WGS sequence"/>
</dbReference>
<accession>A0A8R1E8F4</accession>
<dbReference type="AlphaFoldDB" id="A0A8R1E8F4"/>
<dbReference type="EnsemblMetazoa" id="CJA26828.1">
    <property type="protein sequence ID" value="CJA26828.1"/>
    <property type="gene ID" value="WBGene00182400"/>
</dbReference>
<reference evidence="1" key="2">
    <citation type="submission" date="2022-06" db="UniProtKB">
        <authorList>
            <consortium name="EnsemblMetazoa"/>
        </authorList>
    </citation>
    <scope>IDENTIFICATION</scope>
    <source>
        <strain evidence="1">DF5081</strain>
    </source>
</reference>
<reference evidence="2" key="1">
    <citation type="submission" date="2010-08" db="EMBL/GenBank/DDBJ databases">
        <authorList>
            <consortium name="Caenorhabditis japonica Sequencing Consortium"/>
            <person name="Wilson R.K."/>
        </authorList>
    </citation>
    <scope>NUCLEOTIDE SEQUENCE [LARGE SCALE GENOMIC DNA]</scope>
    <source>
        <strain evidence="2">DF5081</strain>
    </source>
</reference>
<sequence>MELESLQSDMTETQSKLKASLQKFNPGQGYYGKRDECGETGKIISHIIPSERERNDTIVLTFPGEKGSDETKLCVAIENQRLPNSPQGLLLLACYEGQDDYENMRIIAFAAQ</sequence>
<protein>
    <submittedName>
        <fullName evidence="1">Uncharacterized protein</fullName>
    </submittedName>
</protein>
<dbReference type="Pfam" id="PF06918">
    <property type="entry name" value="DUF1280"/>
    <property type="match status" value="1"/>
</dbReference>